<evidence type="ECO:0000259" key="6">
    <source>
        <dbReference type="Pfam" id="PF00005"/>
    </source>
</evidence>
<sequence>VTLVVPRRGVLPVMGPSGSGKSTLLEVLSGRRRGGFASGEALFGGWPLSAHRRGTVAFAPQDCADLLDGGLTARETLDFAAALRMLGARTAARAAQVDRVLDALELSRCAASRCAVLSGGELRRVSIGEELVGSPAVLLCDEPTTGLDSATALSALRVLAGLPAARDVTVAFSLHQPPYGA</sequence>
<proteinExistence type="predicted"/>
<evidence type="ECO:0000256" key="5">
    <source>
        <dbReference type="ARBA" id="ARBA00023136"/>
    </source>
</evidence>
<dbReference type="GO" id="GO:0005524">
    <property type="term" value="F:ATP binding"/>
    <property type="evidence" value="ECO:0007669"/>
    <property type="project" value="InterPro"/>
</dbReference>
<accession>F0YK55</accession>
<dbReference type="GO" id="GO:0042626">
    <property type="term" value="F:ATPase-coupled transmembrane transporter activity"/>
    <property type="evidence" value="ECO:0007669"/>
    <property type="project" value="TreeGrafter"/>
</dbReference>
<organism evidence="8">
    <name type="scientific">Aureococcus anophagefferens</name>
    <name type="common">Harmful bloom alga</name>
    <dbReference type="NCBI Taxonomy" id="44056"/>
    <lineage>
        <taxon>Eukaryota</taxon>
        <taxon>Sar</taxon>
        <taxon>Stramenopiles</taxon>
        <taxon>Ochrophyta</taxon>
        <taxon>Pelagophyceae</taxon>
        <taxon>Pelagomonadales</taxon>
        <taxon>Pelagomonadaceae</taxon>
        <taxon>Aureococcus</taxon>
    </lineage>
</organism>
<dbReference type="OMA" id="GETMMIT"/>
<dbReference type="AlphaFoldDB" id="F0YK55"/>
<reference evidence="7 8" key="1">
    <citation type="journal article" date="2011" name="Proc. Natl. Acad. Sci. U.S.A.">
        <title>Niche of harmful alga Aureococcus anophagefferens revealed through ecogenomics.</title>
        <authorList>
            <person name="Gobler C.J."/>
            <person name="Berry D.L."/>
            <person name="Dyhrman S.T."/>
            <person name="Wilhelm S.W."/>
            <person name="Salamov A."/>
            <person name="Lobanov A.V."/>
            <person name="Zhang Y."/>
            <person name="Collier J.L."/>
            <person name="Wurch L.L."/>
            <person name="Kustka A.B."/>
            <person name="Dill B.D."/>
            <person name="Shah M."/>
            <person name="VerBerkmoes N.C."/>
            <person name="Kuo A."/>
            <person name="Terry A."/>
            <person name="Pangilinan J."/>
            <person name="Lindquist E.A."/>
            <person name="Lucas S."/>
            <person name="Paulsen I.T."/>
            <person name="Hattenrath-Lehmann T.K."/>
            <person name="Talmage S.C."/>
            <person name="Walker E.A."/>
            <person name="Koch F."/>
            <person name="Burson A.M."/>
            <person name="Marcoval M.A."/>
            <person name="Tang Y.Z."/>
            <person name="Lecleir G.R."/>
            <person name="Coyne K.J."/>
            <person name="Berg G.M."/>
            <person name="Bertrand E.M."/>
            <person name="Saito M.A."/>
            <person name="Gladyshev V.N."/>
            <person name="Grigoriev I.V."/>
        </authorList>
    </citation>
    <scope>NUCLEOTIDE SEQUENCE [LARGE SCALE GENOMIC DNA]</scope>
    <source>
        <strain evidence="8">CCMP 1984</strain>
    </source>
</reference>
<evidence type="ECO:0000313" key="8">
    <source>
        <dbReference type="Proteomes" id="UP000002729"/>
    </source>
</evidence>
<dbReference type="GO" id="GO:0016020">
    <property type="term" value="C:membrane"/>
    <property type="evidence" value="ECO:0007669"/>
    <property type="project" value="UniProtKB-SubCell"/>
</dbReference>
<dbReference type="InParanoid" id="F0YK55"/>
<dbReference type="GeneID" id="20221139"/>
<dbReference type="GO" id="GO:0016887">
    <property type="term" value="F:ATP hydrolysis activity"/>
    <property type="evidence" value="ECO:0007669"/>
    <property type="project" value="InterPro"/>
</dbReference>
<dbReference type="InterPro" id="IPR027417">
    <property type="entry name" value="P-loop_NTPase"/>
</dbReference>
<feature type="non-terminal residue" evidence="7">
    <location>
        <position position="1"/>
    </location>
</feature>
<dbReference type="eggNOG" id="KOG0061">
    <property type="taxonomic scope" value="Eukaryota"/>
</dbReference>
<dbReference type="InterPro" id="IPR003439">
    <property type="entry name" value="ABC_transporter-like_ATP-bd"/>
</dbReference>
<dbReference type="SUPFAM" id="SSF52540">
    <property type="entry name" value="P-loop containing nucleoside triphosphate hydrolases"/>
    <property type="match status" value="1"/>
</dbReference>
<evidence type="ECO:0000313" key="7">
    <source>
        <dbReference type="EMBL" id="EGB04528.1"/>
    </source>
</evidence>
<name>F0YK55_AURAN</name>
<dbReference type="Gene3D" id="3.40.50.300">
    <property type="entry name" value="P-loop containing nucleotide triphosphate hydrolases"/>
    <property type="match status" value="1"/>
</dbReference>
<comment type="subcellular location">
    <subcellularLocation>
        <location evidence="1">Membrane</location>
        <topology evidence="1">Multi-pass membrane protein</topology>
    </subcellularLocation>
</comment>
<feature type="non-terminal residue" evidence="7">
    <location>
        <position position="181"/>
    </location>
</feature>
<dbReference type="OrthoDB" id="66620at2759"/>
<dbReference type="Pfam" id="PF00005">
    <property type="entry name" value="ABC_tran"/>
    <property type="match status" value="1"/>
</dbReference>
<protein>
    <submittedName>
        <fullName evidence="7">Uncharacterized protein ABC23</fullName>
    </submittedName>
</protein>
<evidence type="ECO:0000256" key="1">
    <source>
        <dbReference type="ARBA" id="ARBA00004141"/>
    </source>
</evidence>
<dbReference type="KEGG" id="aaf:AURANDRAFT_32398"/>
<dbReference type="PANTHER" id="PTHR48041:SF139">
    <property type="entry name" value="PROTEIN SCARLET"/>
    <property type="match status" value="1"/>
</dbReference>
<dbReference type="RefSeq" id="XP_009040781.1">
    <property type="nucleotide sequence ID" value="XM_009042533.1"/>
</dbReference>
<keyword evidence="2" id="KW-0813">Transport</keyword>
<dbReference type="Proteomes" id="UP000002729">
    <property type="component" value="Unassembled WGS sequence"/>
</dbReference>
<keyword evidence="5" id="KW-0472">Membrane</keyword>
<dbReference type="InterPro" id="IPR050352">
    <property type="entry name" value="ABCG_transporters"/>
</dbReference>
<keyword evidence="4" id="KW-1133">Transmembrane helix</keyword>
<keyword evidence="3" id="KW-0812">Transmembrane</keyword>
<evidence type="ECO:0000256" key="3">
    <source>
        <dbReference type="ARBA" id="ARBA00022692"/>
    </source>
</evidence>
<gene>
    <name evidence="7" type="primary">ABC23</name>
    <name evidence="7" type="ORF">AURANDRAFT_32398</name>
</gene>
<evidence type="ECO:0000256" key="4">
    <source>
        <dbReference type="ARBA" id="ARBA00022989"/>
    </source>
</evidence>
<evidence type="ECO:0000256" key="2">
    <source>
        <dbReference type="ARBA" id="ARBA00022448"/>
    </source>
</evidence>
<feature type="domain" description="ABC transporter" evidence="6">
    <location>
        <begin position="3"/>
        <end position="145"/>
    </location>
</feature>
<dbReference type="EMBL" id="GL833150">
    <property type="protein sequence ID" value="EGB04528.1"/>
    <property type="molecule type" value="Genomic_DNA"/>
</dbReference>
<keyword evidence="8" id="KW-1185">Reference proteome</keyword>
<dbReference type="PANTHER" id="PTHR48041">
    <property type="entry name" value="ABC TRANSPORTER G FAMILY MEMBER 28"/>
    <property type="match status" value="1"/>
</dbReference>